<keyword evidence="4" id="KW-0479">Metal-binding</keyword>
<sequence>MYNNKKFLTAGFATAITLSLCLPNSVNAANEEESKPVTQKELKTLAKKEIDNKSQVQEVLKQLPGNPNIKESYKQFEVTNDYKDNLGFSHYTLKPKVDQYTVEDKEVKVHTNKNNEVQLVNGDVNTEKVTYTNKQSLTKEQAVEKAFSSIGKKESEVKNAPGQKIVNKNELVVNADEKKLIYNIELIYLEPTSARWEIKVDAETGKVLSKKNIIEHIEGSGVGVNGDTKRPLNLTEVSNGYGLQDETHNGTIYTYDGNGSAYNSTLMTDRDRNFNDEHQAAGVDAHYNASKVYDYFLSEHNRDSFDGNGAPIKSVVHYKRNLNNAYWNGQMMLYGDGDGRQFTSLSGADDIVAHELTHAVTGHSAGLVYQYQPGALNESMSDIFGYFVDPEDWLMGEDVYTPGVEGDGLRSLSNPEQYDQPSHMRDYQDLPNTEDGDFGGVHINSGIPNKAGYLTISKLGVEKSEQIYYRALTEYLSSNSSFQDAKAALRQSAEDLYGSNSAEVQAVVNAWNSVGV</sequence>
<feature type="domain" description="Peptidase M4" evidence="12">
    <location>
        <begin position="219"/>
        <end position="361"/>
    </location>
</feature>
<keyword evidence="11" id="KW-0964">Secreted</keyword>
<accession>A0A239YHG9</accession>
<comment type="cofactor">
    <cofactor evidence="1 11">
        <name>Zn(2+)</name>
        <dbReference type="ChEBI" id="CHEBI:29105"/>
    </cofactor>
</comment>
<dbReference type="InterPro" id="IPR001570">
    <property type="entry name" value="Peptidase_M4_C_domain"/>
</dbReference>
<dbReference type="InterPro" id="IPR023612">
    <property type="entry name" value="Peptidase_M4"/>
</dbReference>
<dbReference type="KEGG" id="sste:SAMEA4384403_0437"/>
<dbReference type="AlphaFoldDB" id="A0A239YHG9"/>
<evidence type="ECO:0000256" key="1">
    <source>
        <dbReference type="ARBA" id="ARBA00001947"/>
    </source>
</evidence>
<dbReference type="PANTHER" id="PTHR33794:SF1">
    <property type="entry name" value="BACILLOLYSIN"/>
    <property type="match status" value="1"/>
</dbReference>
<feature type="active site" evidence="10">
    <location>
        <position position="355"/>
    </location>
</feature>
<dbReference type="InterPro" id="IPR013856">
    <property type="entry name" value="Peptidase_M4_domain"/>
</dbReference>
<dbReference type="Pfam" id="PF07504">
    <property type="entry name" value="FTP"/>
    <property type="match status" value="1"/>
</dbReference>
<evidence type="ECO:0000259" key="14">
    <source>
        <dbReference type="Pfam" id="PF03413"/>
    </source>
</evidence>
<dbReference type="EMBL" id="LT906462">
    <property type="protein sequence ID" value="SNV58180.1"/>
    <property type="molecule type" value="Genomic_DNA"/>
</dbReference>
<evidence type="ECO:0000256" key="10">
    <source>
        <dbReference type="PIRSR" id="PIRSR623612-1"/>
    </source>
</evidence>
<keyword evidence="8 11" id="KW-0482">Metalloprotease</keyword>
<dbReference type="InterPro" id="IPR025711">
    <property type="entry name" value="PepSY"/>
</dbReference>
<gene>
    <name evidence="16" type="primary">sepA_2</name>
    <name evidence="16" type="ORF">SAMEA4384403_00437</name>
</gene>
<dbReference type="OrthoDB" id="291295at2"/>
<dbReference type="GO" id="GO:0005576">
    <property type="term" value="C:extracellular region"/>
    <property type="evidence" value="ECO:0007669"/>
    <property type="project" value="UniProtKB-SubCell"/>
</dbReference>
<dbReference type="SUPFAM" id="SSF55486">
    <property type="entry name" value="Metalloproteases ('zincins'), catalytic domain"/>
    <property type="match status" value="1"/>
</dbReference>
<evidence type="ECO:0000313" key="17">
    <source>
        <dbReference type="Proteomes" id="UP000242084"/>
    </source>
</evidence>
<feature type="domain" description="FTP" evidence="15">
    <location>
        <begin position="75"/>
        <end position="124"/>
    </location>
</feature>
<feature type="active site" description="Proton donor" evidence="10">
    <location>
        <position position="442"/>
    </location>
</feature>
<dbReference type="PRINTS" id="PR00730">
    <property type="entry name" value="THERMOLYSIN"/>
</dbReference>
<evidence type="ECO:0000256" key="3">
    <source>
        <dbReference type="ARBA" id="ARBA00022670"/>
    </source>
</evidence>
<feature type="signal peptide" evidence="11">
    <location>
        <begin position="1"/>
        <end position="28"/>
    </location>
</feature>
<keyword evidence="7 11" id="KW-0862">Zinc</keyword>
<evidence type="ECO:0000256" key="5">
    <source>
        <dbReference type="ARBA" id="ARBA00022729"/>
    </source>
</evidence>
<dbReference type="EC" id="3.4.24.-" evidence="11"/>
<dbReference type="Gene3D" id="3.10.170.10">
    <property type="match status" value="1"/>
</dbReference>
<reference evidence="16 17" key="1">
    <citation type="submission" date="2017-06" db="EMBL/GenBank/DDBJ databases">
        <authorList>
            <consortium name="Pathogen Informatics"/>
        </authorList>
    </citation>
    <scope>NUCLEOTIDE SEQUENCE [LARGE SCALE GENOMIC DNA]</scope>
    <source>
        <strain evidence="16 17">NCTC13839</strain>
    </source>
</reference>
<evidence type="ECO:0000256" key="8">
    <source>
        <dbReference type="ARBA" id="ARBA00023049"/>
    </source>
</evidence>
<dbReference type="InterPro" id="IPR011096">
    <property type="entry name" value="FTP_domain"/>
</dbReference>
<dbReference type="Pfam" id="PF03413">
    <property type="entry name" value="PepSY"/>
    <property type="match status" value="1"/>
</dbReference>
<keyword evidence="17" id="KW-1185">Reference proteome</keyword>
<comment type="function">
    <text evidence="11">Extracellular zinc metalloprotease.</text>
</comment>
<evidence type="ECO:0000256" key="4">
    <source>
        <dbReference type="ARBA" id="ARBA00022723"/>
    </source>
</evidence>
<dbReference type="GO" id="GO:0006508">
    <property type="term" value="P:proteolysis"/>
    <property type="evidence" value="ECO:0007669"/>
    <property type="project" value="UniProtKB-KW"/>
</dbReference>
<feature type="chain" id="PRO_5023078130" description="Neutral metalloproteinase" evidence="11">
    <location>
        <begin position="29"/>
        <end position="516"/>
    </location>
</feature>
<dbReference type="Pfam" id="PF02868">
    <property type="entry name" value="Peptidase_M4_C"/>
    <property type="match status" value="1"/>
</dbReference>
<evidence type="ECO:0000256" key="9">
    <source>
        <dbReference type="ARBA" id="ARBA00023145"/>
    </source>
</evidence>
<feature type="domain" description="Peptidase M4 C-terminal" evidence="13">
    <location>
        <begin position="365"/>
        <end position="516"/>
    </location>
</feature>
<evidence type="ECO:0000259" key="15">
    <source>
        <dbReference type="Pfam" id="PF07504"/>
    </source>
</evidence>
<proteinExistence type="inferred from homology"/>
<dbReference type="InterPro" id="IPR027268">
    <property type="entry name" value="Peptidase_M4/M1_CTD_sf"/>
</dbReference>
<dbReference type="GO" id="GO:0046872">
    <property type="term" value="F:metal ion binding"/>
    <property type="evidence" value="ECO:0007669"/>
    <property type="project" value="UniProtKB-UniRule"/>
</dbReference>
<dbReference type="CDD" id="cd09597">
    <property type="entry name" value="M4_TLP"/>
    <property type="match status" value="1"/>
</dbReference>
<keyword evidence="5 11" id="KW-0732">Signal</keyword>
<dbReference type="InterPro" id="IPR050728">
    <property type="entry name" value="Zinc_Metalloprotease_M4"/>
</dbReference>
<organism evidence="16 17">
    <name type="scientific">Mammaliicoccus stepanovicii</name>
    <dbReference type="NCBI Taxonomy" id="643214"/>
    <lineage>
        <taxon>Bacteria</taxon>
        <taxon>Bacillati</taxon>
        <taxon>Bacillota</taxon>
        <taxon>Bacilli</taxon>
        <taxon>Bacillales</taxon>
        <taxon>Staphylococcaceae</taxon>
        <taxon>Mammaliicoccus</taxon>
    </lineage>
</organism>
<evidence type="ECO:0000256" key="7">
    <source>
        <dbReference type="ARBA" id="ARBA00022833"/>
    </source>
</evidence>
<evidence type="ECO:0000256" key="2">
    <source>
        <dbReference type="ARBA" id="ARBA00009388"/>
    </source>
</evidence>
<dbReference type="Proteomes" id="UP000242084">
    <property type="component" value="Chromosome 1"/>
</dbReference>
<comment type="similarity">
    <text evidence="2 11">Belongs to the peptidase M4 family.</text>
</comment>
<feature type="domain" description="PepSY" evidence="14">
    <location>
        <begin position="137"/>
        <end position="210"/>
    </location>
</feature>
<evidence type="ECO:0000259" key="12">
    <source>
        <dbReference type="Pfam" id="PF01447"/>
    </source>
</evidence>
<name>A0A239YHG9_9STAP</name>
<keyword evidence="9" id="KW-0865">Zymogen</keyword>
<evidence type="ECO:0000259" key="13">
    <source>
        <dbReference type="Pfam" id="PF02868"/>
    </source>
</evidence>
<dbReference type="Gene3D" id="1.10.390.10">
    <property type="entry name" value="Neutral Protease Domain 2"/>
    <property type="match status" value="1"/>
</dbReference>
<evidence type="ECO:0000256" key="6">
    <source>
        <dbReference type="ARBA" id="ARBA00022801"/>
    </source>
</evidence>
<dbReference type="Gene3D" id="3.10.450.40">
    <property type="match status" value="1"/>
</dbReference>
<dbReference type="Pfam" id="PF01447">
    <property type="entry name" value="Peptidase_M4"/>
    <property type="match status" value="1"/>
</dbReference>
<keyword evidence="3 11" id="KW-0645">Protease</keyword>
<keyword evidence="6 11" id="KW-0378">Hydrolase</keyword>
<protein>
    <recommendedName>
        <fullName evidence="11">Neutral metalloproteinase</fullName>
        <ecNumber evidence="11">3.4.24.-</ecNumber>
    </recommendedName>
</protein>
<evidence type="ECO:0000256" key="11">
    <source>
        <dbReference type="RuleBase" id="RU366073"/>
    </source>
</evidence>
<comment type="subcellular location">
    <subcellularLocation>
        <location evidence="11">Secreted</location>
    </subcellularLocation>
</comment>
<dbReference type="GO" id="GO:0004222">
    <property type="term" value="F:metalloendopeptidase activity"/>
    <property type="evidence" value="ECO:0007669"/>
    <property type="project" value="UniProtKB-UniRule"/>
</dbReference>
<dbReference type="PANTHER" id="PTHR33794">
    <property type="entry name" value="BACILLOLYSIN"/>
    <property type="match status" value="1"/>
</dbReference>
<dbReference type="RefSeq" id="WP_095086111.1">
    <property type="nucleotide sequence ID" value="NZ_BMDM01000003.1"/>
</dbReference>
<evidence type="ECO:0000313" key="16">
    <source>
        <dbReference type="EMBL" id="SNV58180.1"/>
    </source>
</evidence>